<evidence type="ECO:0000313" key="1">
    <source>
        <dbReference type="EMBL" id="VVN20140.1"/>
    </source>
</evidence>
<dbReference type="EMBL" id="CABVHG010000030">
    <property type="protein sequence ID" value="VVN20140.1"/>
    <property type="molecule type" value="Genomic_DNA"/>
</dbReference>
<proteinExistence type="predicted"/>
<reference evidence="1" key="1">
    <citation type="submission" date="2019-09" db="EMBL/GenBank/DDBJ databases">
        <authorList>
            <person name="Chandra G."/>
            <person name="Truman W A."/>
        </authorList>
    </citation>
    <scope>NUCLEOTIDE SEQUENCE [LARGE SCALE GENOMIC DNA]</scope>
    <source>
        <strain evidence="1">PS652</strain>
    </source>
</reference>
<name>A0A5E6VQT1_PSEFL</name>
<sequence length="808" mass="88068">MNDALAQAGKELRAVDRLGAVGFGLRVTVVDEHQVQVRAVTQLDPADLAVADNNEARVAQAAIAALGLAVPAHGLAPGQGQHLVENGFGQPGQVVADFHQRQVAGDFRSGHAQAVGQLEVAQGFHLLFEVVLGDARQPLAQLGRQFRGLWRAEQPAFVEQFIEQQRETGDLFGDPWAGGAQGQQAAQRSRVFGEQHQVRRTPGDRFDQRQHPLQHQVRVGVLHRLGQQTWNKGIQTLTAQALHGPQLRADAQAGELFEGFLRVGETGVLQLTARGFFILGFFPQRQPFTADDHFTFFMLVFVRVGNHLTEVPVDPPTPVHQLRMETRPVGKTEHEGNAPAVQGIVREHLGLAVGNRLDCVFGVAQEFIAFAQLGNHRRWQVALAFEGRQHLEQWPLLQAQVAPAVNQLEGLGDELDFTDATSTQLDVIGHALAPHFLLDQLLHGAQRFDRREVQVTPVNEGPQHIQQLRASSLVARHYPRLDHRVAFPVAALILIILLQCIEAEHQGAGRAVRAQAHVDAEHETIDGDRVQGLDQALAQTGEELLVVQRALDPFGLATFGEGEDQVDVRRQVQLHRAQLAHAQHHHVLRLAAAMADRRAELLAMARVQPVVGLVDTRVGKVGQVAAGLHQVGLAGQVAPDDPHLLAAALATQVARQFVLALGRLAGGSDLLAQLARCEGPVEFTTGSQINQHRRVTYHLFKGKVTGRTDPGELRPALGTPVSNRQFRVLGNSRTKRLLVTADQGSEGGRQFGQQRQAHGLSLIGEIGLAASGLGNPDHGWTVIQKLEIAEKSDFMAETIAANLFLTCF</sequence>
<accession>A0A5E6VQT1</accession>
<protein>
    <submittedName>
        <fullName evidence="1">Uncharacterized protein</fullName>
    </submittedName>
</protein>
<gene>
    <name evidence="1" type="ORF">PS652_04277</name>
</gene>
<organism evidence="1">
    <name type="scientific">Pseudomonas fluorescens</name>
    <dbReference type="NCBI Taxonomy" id="294"/>
    <lineage>
        <taxon>Bacteria</taxon>
        <taxon>Pseudomonadati</taxon>
        <taxon>Pseudomonadota</taxon>
        <taxon>Gammaproteobacteria</taxon>
        <taxon>Pseudomonadales</taxon>
        <taxon>Pseudomonadaceae</taxon>
        <taxon>Pseudomonas</taxon>
    </lineage>
</organism>
<dbReference type="AlphaFoldDB" id="A0A5E6VQT1"/>